<feature type="region of interest" description="Disordered" evidence="2">
    <location>
        <begin position="1"/>
        <end position="51"/>
    </location>
</feature>
<organism evidence="3 4">
    <name type="scientific">Cladobotryum mycophilum</name>
    <dbReference type="NCBI Taxonomy" id="491253"/>
    <lineage>
        <taxon>Eukaryota</taxon>
        <taxon>Fungi</taxon>
        <taxon>Dikarya</taxon>
        <taxon>Ascomycota</taxon>
        <taxon>Pezizomycotina</taxon>
        <taxon>Sordariomycetes</taxon>
        <taxon>Hypocreomycetidae</taxon>
        <taxon>Hypocreales</taxon>
        <taxon>Hypocreaceae</taxon>
        <taxon>Cladobotryum</taxon>
    </lineage>
</organism>
<evidence type="ECO:0000256" key="1">
    <source>
        <dbReference type="ARBA" id="ARBA00093458"/>
    </source>
</evidence>
<dbReference type="Pfam" id="PF10494">
    <property type="entry name" value="Stk19"/>
    <property type="match status" value="1"/>
</dbReference>
<gene>
    <name evidence="3" type="ORF">PT974_09098</name>
</gene>
<comment type="caution">
    <text evidence="3">The sequence shown here is derived from an EMBL/GenBank/DDBJ whole genome shotgun (WGS) entry which is preliminary data.</text>
</comment>
<dbReference type="PANTHER" id="PTHR15243">
    <property type="entry name" value="SERINE/THREONINE-PROTEIN KINASE 19"/>
    <property type="match status" value="1"/>
</dbReference>
<evidence type="ECO:0000313" key="4">
    <source>
        <dbReference type="Proteomes" id="UP001338125"/>
    </source>
</evidence>
<dbReference type="PANTHER" id="PTHR15243:SF0">
    <property type="entry name" value="SERINE_THREONINE-PROTEIN KINASE 19"/>
    <property type="match status" value="1"/>
</dbReference>
<proteinExistence type="inferred from homology"/>
<dbReference type="InterPro" id="IPR018865">
    <property type="entry name" value="STK19-like"/>
</dbReference>
<accession>A0ABR0SGB9</accession>
<evidence type="ECO:0008006" key="5">
    <source>
        <dbReference type="Google" id="ProtNLM"/>
    </source>
</evidence>
<feature type="compositionally biased region" description="Basic and acidic residues" evidence="2">
    <location>
        <begin position="37"/>
        <end position="51"/>
    </location>
</feature>
<sequence length="424" mass="46016">MPQSIRSILGKSNRVKKPSRSNTPRQSPRGQSSSRGARSEARNGGDKDQFPERLTDLGITKILQEDLTLRDVVQAMRYIRSKMFSPVPRTGLHSTRTTEILNYRLAVPPIVTMGHLNAILNSPSRVEREVVELWGEGILRKVRVERRAGMGEALIESSDLEAMIHKANLSQETTEGFLEYLKGNPTVQTVSKGALTGAQTDELIRAGFLTSPLHATPGSTFSIRPEDRATLTSIHHVSQFASGTISAVGGQNVIHLAGGGGGASTLTGHFYDSSGFRIALPGHGSYLKLAGGAVDWLREALGKTKWGEGPESWFRERFEGGGLYGTRWKGFWGVEWEWVLGQAVGLGIVEVFDTGSVGRGIRMAHRSNNSKELSPSHRQSNSLRGDPDIHINLEAVNLPAGNCMDIAGHLSKKALVSAGVREAV</sequence>
<name>A0ABR0SGB9_9HYPO</name>
<feature type="compositionally biased region" description="Low complexity" evidence="2">
    <location>
        <begin position="24"/>
        <end position="36"/>
    </location>
</feature>
<evidence type="ECO:0000256" key="2">
    <source>
        <dbReference type="SAM" id="MobiDB-lite"/>
    </source>
</evidence>
<reference evidence="3 4" key="1">
    <citation type="submission" date="2024-01" db="EMBL/GenBank/DDBJ databases">
        <title>Complete genome of Cladobotryum mycophilum ATHUM6906.</title>
        <authorList>
            <person name="Christinaki A.C."/>
            <person name="Myridakis A.I."/>
            <person name="Kouvelis V.N."/>
        </authorList>
    </citation>
    <scope>NUCLEOTIDE SEQUENCE [LARGE SCALE GENOMIC DNA]</scope>
    <source>
        <strain evidence="3 4">ATHUM6906</strain>
    </source>
</reference>
<protein>
    <recommendedName>
        <fullName evidence="5">Serine-threonine protein kinase 19-domain-containing protein</fullName>
    </recommendedName>
</protein>
<dbReference type="EMBL" id="JAVFKD010000014">
    <property type="protein sequence ID" value="KAK5990825.1"/>
    <property type="molecule type" value="Genomic_DNA"/>
</dbReference>
<dbReference type="Proteomes" id="UP001338125">
    <property type="component" value="Unassembled WGS sequence"/>
</dbReference>
<comment type="similarity">
    <text evidence="1">Belongs to the STK19 family.</text>
</comment>
<keyword evidence="4" id="KW-1185">Reference proteome</keyword>
<evidence type="ECO:0000313" key="3">
    <source>
        <dbReference type="EMBL" id="KAK5990825.1"/>
    </source>
</evidence>